<dbReference type="PANTHER" id="PTHR43183:SF1">
    <property type="entry name" value="HYPOTHETICAL DIHYDROXY-ACID DEHYDRATASE (EUROFUNG)-RELATED"/>
    <property type="match status" value="1"/>
</dbReference>
<dbReference type="SUPFAM" id="SSF143975">
    <property type="entry name" value="IlvD/EDD N-terminal domain-like"/>
    <property type="match status" value="1"/>
</dbReference>
<protein>
    <submittedName>
        <fullName evidence="8">L-arabonate dehydratase</fullName>
    </submittedName>
</protein>
<dbReference type="GO" id="GO:0046872">
    <property type="term" value="F:metal ion binding"/>
    <property type="evidence" value="ECO:0007669"/>
    <property type="project" value="UniProtKB-KW"/>
</dbReference>
<comment type="similarity">
    <text evidence="1">Belongs to the IlvD/Edd family.</text>
</comment>
<evidence type="ECO:0000259" key="6">
    <source>
        <dbReference type="Pfam" id="PF00920"/>
    </source>
</evidence>
<keyword evidence="9" id="KW-1185">Reference proteome</keyword>
<proteinExistence type="inferred from homology"/>
<gene>
    <name evidence="8" type="primary">araC</name>
    <name evidence="8" type="ORF">BN961_02185</name>
</gene>
<dbReference type="SUPFAM" id="SSF52016">
    <property type="entry name" value="LeuD/IlvD-like"/>
    <property type="match status" value="1"/>
</dbReference>
<dbReference type="InterPro" id="IPR000581">
    <property type="entry name" value="ILV_EDD_N"/>
</dbReference>
<dbReference type="Pfam" id="PF00920">
    <property type="entry name" value="ILVD_EDD_N"/>
    <property type="match status" value="1"/>
</dbReference>
<evidence type="ECO:0000259" key="7">
    <source>
        <dbReference type="Pfam" id="PF24877"/>
    </source>
</evidence>
<evidence type="ECO:0000256" key="2">
    <source>
        <dbReference type="ARBA" id="ARBA00022723"/>
    </source>
</evidence>
<dbReference type="Pfam" id="PF24877">
    <property type="entry name" value="ILV_EDD_C"/>
    <property type="match status" value="1"/>
</dbReference>
<dbReference type="EMBL" id="CCAZ020000001">
    <property type="protein sequence ID" value="CEG08766.1"/>
    <property type="molecule type" value="Genomic_DNA"/>
</dbReference>
<dbReference type="Gene3D" id="3.50.30.80">
    <property type="entry name" value="IlvD/EDD C-terminal domain-like"/>
    <property type="match status" value="1"/>
</dbReference>
<dbReference type="InterPro" id="IPR052352">
    <property type="entry name" value="Sugar_Degrad_Dehydratases"/>
</dbReference>
<organism evidence="8 9">
    <name type="scientific">Afipia felis</name>
    <name type="common">Cat scratch disease bacillus</name>
    <dbReference type="NCBI Taxonomy" id="1035"/>
    <lineage>
        <taxon>Bacteria</taxon>
        <taxon>Pseudomonadati</taxon>
        <taxon>Pseudomonadota</taxon>
        <taxon>Alphaproteobacteria</taxon>
        <taxon>Hyphomicrobiales</taxon>
        <taxon>Nitrobacteraceae</taxon>
        <taxon>Afipia</taxon>
    </lineage>
</organism>
<evidence type="ECO:0000313" key="9">
    <source>
        <dbReference type="Proteomes" id="UP000035762"/>
    </source>
</evidence>
<evidence type="ECO:0000256" key="4">
    <source>
        <dbReference type="ARBA" id="ARBA00023014"/>
    </source>
</evidence>
<dbReference type="PANTHER" id="PTHR43183">
    <property type="entry name" value="HYPOTHETICAL DIHYDROXYACID DEHYDRATASE (EUROFUNG)-RELATED"/>
    <property type="match status" value="1"/>
</dbReference>
<dbReference type="Proteomes" id="UP000035762">
    <property type="component" value="Unassembled WGS sequence"/>
</dbReference>
<dbReference type="InterPro" id="IPR037237">
    <property type="entry name" value="IlvD/EDD_N"/>
</dbReference>
<accession>A0A090MN14</accession>
<evidence type="ECO:0000256" key="5">
    <source>
        <dbReference type="ARBA" id="ARBA00023239"/>
    </source>
</evidence>
<evidence type="ECO:0000256" key="1">
    <source>
        <dbReference type="ARBA" id="ARBA00006486"/>
    </source>
</evidence>
<comment type="caution">
    <text evidence="8">The sequence shown here is derived from an EMBL/GenBank/DDBJ whole genome shotgun (WGS) entry which is preliminary data.</text>
</comment>
<feature type="domain" description="Dihydroxy-acid/6-phosphogluconate dehydratase C-terminal" evidence="7">
    <location>
        <begin position="98"/>
        <end position="293"/>
    </location>
</feature>
<dbReference type="AlphaFoldDB" id="A0A090MN14"/>
<dbReference type="GO" id="GO:0051536">
    <property type="term" value="F:iron-sulfur cluster binding"/>
    <property type="evidence" value="ECO:0007669"/>
    <property type="project" value="UniProtKB-KW"/>
</dbReference>
<keyword evidence="5" id="KW-0456">Lyase</keyword>
<keyword evidence="3" id="KW-0408">Iron</keyword>
<keyword evidence="4" id="KW-0411">Iron-sulfur</keyword>
<dbReference type="GO" id="GO:0016829">
    <property type="term" value="F:lyase activity"/>
    <property type="evidence" value="ECO:0007669"/>
    <property type="project" value="UniProtKB-KW"/>
</dbReference>
<evidence type="ECO:0000313" key="8">
    <source>
        <dbReference type="EMBL" id="CEG08766.1"/>
    </source>
</evidence>
<name>A0A090MN14_AFIFE</name>
<dbReference type="InterPro" id="IPR042096">
    <property type="entry name" value="Dihydro-acid_dehy_C"/>
</dbReference>
<reference evidence="8 9" key="1">
    <citation type="journal article" date="2014" name="Genome Announc.">
        <title>Genome Sequence of Afipia felis Strain 76713, Isolated in Hospital Water Using an Amoeba Co-Culture Procedure.</title>
        <authorList>
            <person name="Benamar S."/>
            <person name="La Scola B."/>
            <person name="Croce O."/>
        </authorList>
    </citation>
    <scope>NUCLEOTIDE SEQUENCE [LARGE SCALE GENOMIC DNA]</scope>
    <source>
        <strain evidence="8 9">76713</strain>
    </source>
</reference>
<sequence length="300" mass="31764">MLLAVGGSTNAIIHLTAIAGRAGIPISLKRLNELSDSTPVLVNLKPTGANYMEDFFAAGGVGAVLREIKNSLHLDCLTITGETLGERLAADDGWVDHEVVASAAKPIEPVGGLVALFGSLAPKGAILKRSAADEKLFEGEGRAVVFDSLEDMANRIDDPNLDVNPDDYLVLQNAGPFSASCMPEAGYIPIPKKLASKGVKDMVRLSDARMSGTAFGTVILHITPDTASGGPLAFVRNGDRIRLSVKNRAIDLLISPEEFAKRKAAAGPFKPPVPERGYGKLYAQEILGADEGCDFKFLKP</sequence>
<keyword evidence="2" id="KW-0479">Metal-binding</keyword>
<dbReference type="InterPro" id="IPR056740">
    <property type="entry name" value="ILV_EDD_C"/>
</dbReference>
<feature type="domain" description="Dihydroxy-acid/6-phosphogluconate dehydratase N-terminal" evidence="6">
    <location>
        <begin position="2"/>
        <end position="86"/>
    </location>
</feature>
<dbReference type="STRING" id="1035.BN961_02185"/>
<evidence type="ECO:0000256" key="3">
    <source>
        <dbReference type="ARBA" id="ARBA00023004"/>
    </source>
</evidence>